<comment type="caution">
    <text evidence="1">The sequence shown here is derived from an EMBL/GenBank/DDBJ whole genome shotgun (WGS) entry which is preliminary data.</text>
</comment>
<evidence type="ECO:0000313" key="1">
    <source>
        <dbReference type="EMBL" id="KAJ8635657.1"/>
    </source>
</evidence>
<sequence length="138" mass="15177">MILSYIEHETCKILAVTPANSDLANSYALQMAGISDPDGSRTIGVITKLDIMDRGTDAKNLFLGNVTPLRLGYVGVVNRSQEESKCNLRLWLASELMWIQGRETQLTLHYGNLQNLVSQAGRALGDKEGQGGIWNTVR</sequence>
<reference evidence="1 2" key="1">
    <citation type="journal article" date="2022" name="Hortic Res">
        <title>A haplotype resolved chromosomal level avocado genome allows analysis of novel avocado genes.</title>
        <authorList>
            <person name="Nath O."/>
            <person name="Fletcher S.J."/>
            <person name="Hayward A."/>
            <person name="Shaw L.M."/>
            <person name="Masouleh A.K."/>
            <person name="Furtado A."/>
            <person name="Henry R.J."/>
            <person name="Mitter N."/>
        </authorList>
    </citation>
    <scope>NUCLEOTIDE SEQUENCE [LARGE SCALE GENOMIC DNA]</scope>
    <source>
        <strain evidence="2">cv. Hass</strain>
    </source>
</reference>
<dbReference type="Proteomes" id="UP001234297">
    <property type="component" value="Chromosome 3"/>
</dbReference>
<accession>A0ACC2LRE1</accession>
<keyword evidence="2" id="KW-1185">Reference proteome</keyword>
<dbReference type="EMBL" id="CM056811">
    <property type="protein sequence ID" value="KAJ8635657.1"/>
    <property type="molecule type" value="Genomic_DNA"/>
</dbReference>
<name>A0ACC2LRE1_PERAE</name>
<organism evidence="1 2">
    <name type="scientific">Persea americana</name>
    <name type="common">Avocado</name>
    <dbReference type="NCBI Taxonomy" id="3435"/>
    <lineage>
        <taxon>Eukaryota</taxon>
        <taxon>Viridiplantae</taxon>
        <taxon>Streptophyta</taxon>
        <taxon>Embryophyta</taxon>
        <taxon>Tracheophyta</taxon>
        <taxon>Spermatophyta</taxon>
        <taxon>Magnoliopsida</taxon>
        <taxon>Magnoliidae</taxon>
        <taxon>Laurales</taxon>
        <taxon>Lauraceae</taxon>
        <taxon>Persea</taxon>
    </lineage>
</organism>
<protein>
    <submittedName>
        <fullName evidence="1">Uncharacterized protein</fullName>
    </submittedName>
</protein>
<evidence type="ECO:0000313" key="2">
    <source>
        <dbReference type="Proteomes" id="UP001234297"/>
    </source>
</evidence>
<proteinExistence type="predicted"/>
<gene>
    <name evidence="1" type="ORF">MRB53_009924</name>
</gene>